<dbReference type="EMBL" id="SDWU01000002">
    <property type="protein sequence ID" value="RYC04223.1"/>
    <property type="molecule type" value="Genomic_DNA"/>
</dbReference>
<evidence type="ECO:0000256" key="6">
    <source>
        <dbReference type="PROSITE-ProRule" id="PRU01091"/>
    </source>
</evidence>
<evidence type="ECO:0000256" key="2">
    <source>
        <dbReference type="ARBA" id="ARBA00023015"/>
    </source>
</evidence>
<dbReference type="PROSITE" id="PS50294">
    <property type="entry name" value="WD_REPEATS_REGION"/>
    <property type="match status" value="1"/>
</dbReference>
<dbReference type="Pfam" id="PF20703">
    <property type="entry name" value="nSTAND1"/>
    <property type="match status" value="1"/>
</dbReference>
<dbReference type="Pfam" id="PF00400">
    <property type="entry name" value="WD40"/>
    <property type="match status" value="1"/>
</dbReference>
<dbReference type="InterPro" id="IPR001867">
    <property type="entry name" value="OmpR/PhoB-type_DNA-bd"/>
</dbReference>
<dbReference type="InterPro" id="IPR049052">
    <property type="entry name" value="nSTAND1"/>
</dbReference>
<dbReference type="SMART" id="SM01043">
    <property type="entry name" value="BTAD"/>
    <property type="match status" value="1"/>
</dbReference>
<evidence type="ECO:0000313" key="9">
    <source>
        <dbReference type="Proteomes" id="UP000293291"/>
    </source>
</evidence>
<dbReference type="InterPro" id="IPR011990">
    <property type="entry name" value="TPR-like_helical_dom_sf"/>
</dbReference>
<dbReference type="Proteomes" id="UP000293291">
    <property type="component" value="Unassembled WGS sequence"/>
</dbReference>
<keyword evidence="9" id="KW-1185">Reference proteome</keyword>
<evidence type="ECO:0000313" key="8">
    <source>
        <dbReference type="EMBL" id="RYC04223.1"/>
    </source>
</evidence>
<dbReference type="Gene3D" id="1.10.10.10">
    <property type="entry name" value="Winged helix-like DNA-binding domain superfamily/Winged helix DNA-binding domain"/>
    <property type="match status" value="1"/>
</dbReference>
<proteinExistence type="inferred from homology"/>
<dbReference type="PANTHER" id="PTHR35807:SF1">
    <property type="entry name" value="TRANSCRIPTIONAL REGULATOR REDD"/>
    <property type="match status" value="1"/>
</dbReference>
<evidence type="ECO:0000256" key="1">
    <source>
        <dbReference type="ARBA" id="ARBA00005820"/>
    </source>
</evidence>
<dbReference type="SUPFAM" id="SSF48452">
    <property type="entry name" value="TPR-like"/>
    <property type="match status" value="1"/>
</dbReference>
<dbReference type="SMART" id="SM00862">
    <property type="entry name" value="Trans_reg_C"/>
    <property type="match status" value="1"/>
</dbReference>
<dbReference type="InterPro" id="IPR001680">
    <property type="entry name" value="WD40_rpt"/>
</dbReference>
<dbReference type="PROSITE" id="PS50082">
    <property type="entry name" value="WD_REPEATS_2"/>
    <property type="match status" value="1"/>
</dbReference>
<keyword evidence="2" id="KW-0805">Transcription regulation</keyword>
<evidence type="ECO:0000256" key="5">
    <source>
        <dbReference type="PROSITE-ProRule" id="PRU00221"/>
    </source>
</evidence>
<feature type="DNA-binding region" description="OmpR/PhoB-type" evidence="6">
    <location>
        <begin position="1"/>
        <end position="85"/>
    </location>
</feature>
<dbReference type="InterPro" id="IPR011048">
    <property type="entry name" value="Haem_d1_sf"/>
</dbReference>
<comment type="caution">
    <text evidence="8">The sequence shown here is derived from an EMBL/GenBank/DDBJ whole genome shotgun (WGS) entry which is preliminary data.</text>
</comment>
<dbReference type="RefSeq" id="WP_129453276.1">
    <property type="nucleotide sequence ID" value="NZ_JACXYX010000002.1"/>
</dbReference>
<dbReference type="InterPro" id="IPR036388">
    <property type="entry name" value="WH-like_DNA-bd_sf"/>
</dbReference>
<dbReference type="InterPro" id="IPR011044">
    <property type="entry name" value="Quino_amine_DH_bsu"/>
</dbReference>
<keyword evidence="3 6" id="KW-0238">DNA-binding</keyword>
<feature type="repeat" description="WD" evidence="5">
    <location>
        <begin position="1313"/>
        <end position="1354"/>
    </location>
</feature>
<dbReference type="Pfam" id="PF03704">
    <property type="entry name" value="BTAD"/>
    <property type="match status" value="1"/>
</dbReference>
<dbReference type="InterPro" id="IPR027417">
    <property type="entry name" value="P-loop_NTPase"/>
</dbReference>
<dbReference type="Gene3D" id="3.40.50.300">
    <property type="entry name" value="P-loop containing nucleotide triphosphate hydrolases"/>
    <property type="match status" value="1"/>
</dbReference>
<dbReference type="OrthoDB" id="134501at2"/>
<keyword evidence="4" id="KW-0804">Transcription</keyword>
<organism evidence="8 9">
    <name type="scientific">Nocardioides ganghwensis</name>
    <dbReference type="NCBI Taxonomy" id="252230"/>
    <lineage>
        <taxon>Bacteria</taxon>
        <taxon>Bacillati</taxon>
        <taxon>Actinomycetota</taxon>
        <taxon>Actinomycetes</taxon>
        <taxon>Propionibacteriales</taxon>
        <taxon>Nocardioidaceae</taxon>
        <taxon>Nocardioides</taxon>
    </lineage>
</organism>
<dbReference type="InterPro" id="IPR016032">
    <property type="entry name" value="Sig_transdc_resp-reg_C-effctor"/>
</dbReference>
<dbReference type="InterPro" id="IPR005158">
    <property type="entry name" value="BTAD"/>
</dbReference>
<name>A0A4Q2SGP8_9ACTN</name>
<sequence>MDIAVLGPLLVAGAGNVSRRDRVVLAALAVRAGHPVRTEELVDALWGEHPPSSAHKILQGCIVRLRKLLGVEAIETSARGYVLALPPDQLDSQRFERLVVRARELLVLGQPDRASYQLTEALALWNGEAFADLEEWPPAMREARRLDELRLEAEELRVDALLRAGRHAEVLADVQALVRAAPLREHRWVLQAHAQYMAGQQGEALRTLHQLRSVLVTRLGVDPGPDVLALEEAILRQDPSLLSGGPSAAARSTCPYQGLQAFDVDDADRFFGRSRDAEACLEVLRRTSLLALVGPSGSGKSSLMRAGVGAALHARGTPTVVVTPGARPVEALADLTSAVPGAALLVDQFEEVFSLCEDVAQRQEFLETVAAEARTRLVAIALRADHLAHLSAHAEFARLVERGLYIVGGLGEEGLAQAIEAPARQAGLVVEAGLVDLLVREVKDDPGALPLLSHVLLETWRRREGNTLTVSGYRASGGIHGAVAQSAEALYAHVAVDQRHTLRDLVLRLVAPGPQGEPVRSRVPRRMVATDTDRDHLIEQLVAARLVTSDDGVLELTHEALARVWPRLRGWLDDDVEGQRMLHHLSAAADAWDSMGRPASELYRGVRLARIRDWRAGSSTTLTDTEQAFLAASHEQAELEERSAEEHARAQARLIRRLRVVLTGAVVLLVLALAAGGVAAVQSKRAGDNEAQAISSRRAAERGEFSAMVRQGALRAVATDDVDLSLLLAVAANRLDPSPDSASALGQALSRTPGLISSVVISGEEWMGVDLGPDDRTVAIVDGFHRVQVLDAQTGVVGAARQVGAAREDPQPRSIEFSPDGRTLAVATTTGSRRAVAVLDAGTLAAAARLADLPKGTWRATSLSHSQDGRFLAASLERLEHGEESLETASTWAAVWRLDRPRPPRLVRLSGTRRPSVELSPDGGLLYALPDRVVHDLRTGERRSFYPHEVGDGTLALSPDGRWLAFGAGHGEGTVVVDTRSLEEVQRLASPHEVIDVRFSADSRRLLATGFGQPRPAQVWEVATGRQVADLALTGRSAISVDLDAAGDTVVSAEGHKAIDSLRRWDVTGGRRYLRRIAVPRLPWPERRPMGACVAVTSPGGAWVTYELCNPAGDGLPGPYVFLDVDRRQARTAPRAMPAWSTGAGSWRADQPTFLRANGDTIHEFDALTARETGSRRMGSVVGDVAYSPDGTVAVAGEVSGDITLLDADTLEPVDRPITLDGSAVHLGLGPDNRTGFVMTSDEPAGLFWASWPSRWATFDLQEGTASEEREIGFFGNLAQMSPRGDRAVITGLEGGEILVLDLTTGEPVRPFAVAHAGNVSYAEFSADGARLVTAAEDGSVVLWDAGTATPVGRVSLPSPGRLEVGFRPDGTLLLVPLTEPALYVWDPDPERAMAFACRAAGRELTEDEWKEAFGNLPSREMCADS</sequence>
<dbReference type="SUPFAM" id="SSF50969">
    <property type="entry name" value="YVTN repeat-like/Quinoprotein amine dehydrogenase"/>
    <property type="match status" value="1"/>
</dbReference>
<reference evidence="8 9" key="1">
    <citation type="submission" date="2019-01" db="EMBL/GenBank/DDBJ databases">
        <title>Novel species of Nocardioides.</title>
        <authorList>
            <person name="Liu Q."/>
            <person name="Xin Y.-H."/>
        </authorList>
    </citation>
    <scope>NUCLEOTIDE SEQUENCE [LARGE SCALE GENOMIC DNA]</scope>
    <source>
        <strain evidence="8 9">CGMCC 4.6875</strain>
    </source>
</reference>
<evidence type="ECO:0000259" key="7">
    <source>
        <dbReference type="PROSITE" id="PS51755"/>
    </source>
</evidence>
<dbReference type="SUPFAM" id="SSF46894">
    <property type="entry name" value="C-terminal effector domain of the bipartite response regulators"/>
    <property type="match status" value="1"/>
</dbReference>
<dbReference type="PROSITE" id="PS51755">
    <property type="entry name" value="OMPR_PHOB"/>
    <property type="match status" value="1"/>
</dbReference>
<gene>
    <name evidence="8" type="ORF">EUA07_01680</name>
</gene>
<feature type="domain" description="OmpR/PhoB-type" evidence="7">
    <location>
        <begin position="1"/>
        <end position="85"/>
    </location>
</feature>
<dbReference type="PANTHER" id="PTHR35807">
    <property type="entry name" value="TRANSCRIPTIONAL REGULATOR REDD-RELATED"/>
    <property type="match status" value="1"/>
</dbReference>
<comment type="similarity">
    <text evidence="1">Belongs to the AfsR/DnrI/RedD regulatory family.</text>
</comment>
<dbReference type="GO" id="GO:0000160">
    <property type="term" value="P:phosphorelay signal transduction system"/>
    <property type="evidence" value="ECO:0007669"/>
    <property type="project" value="InterPro"/>
</dbReference>
<dbReference type="SUPFAM" id="SSF51004">
    <property type="entry name" value="C-terminal (heme d1) domain of cytochrome cd1-nitrite reductase"/>
    <property type="match status" value="1"/>
</dbReference>
<protein>
    <recommendedName>
        <fullName evidence="7">OmpR/PhoB-type domain-containing protein</fullName>
    </recommendedName>
</protein>
<keyword evidence="5" id="KW-0853">WD repeat</keyword>
<dbReference type="InterPro" id="IPR051677">
    <property type="entry name" value="AfsR-DnrI-RedD_regulator"/>
</dbReference>
<dbReference type="GO" id="GO:0003677">
    <property type="term" value="F:DNA binding"/>
    <property type="evidence" value="ECO:0007669"/>
    <property type="project" value="UniProtKB-UniRule"/>
</dbReference>
<dbReference type="CDD" id="cd15831">
    <property type="entry name" value="BTAD"/>
    <property type="match status" value="1"/>
</dbReference>
<dbReference type="Gene3D" id="1.25.40.10">
    <property type="entry name" value="Tetratricopeptide repeat domain"/>
    <property type="match status" value="1"/>
</dbReference>
<evidence type="ECO:0000256" key="3">
    <source>
        <dbReference type="ARBA" id="ARBA00023125"/>
    </source>
</evidence>
<dbReference type="SMART" id="SM00320">
    <property type="entry name" value="WD40"/>
    <property type="match status" value="3"/>
</dbReference>
<accession>A0A4Q2SGP8</accession>
<dbReference type="InterPro" id="IPR015943">
    <property type="entry name" value="WD40/YVTN_repeat-like_dom_sf"/>
</dbReference>
<evidence type="ECO:0000256" key="4">
    <source>
        <dbReference type="ARBA" id="ARBA00023163"/>
    </source>
</evidence>
<dbReference type="SUPFAM" id="SSF52540">
    <property type="entry name" value="P-loop containing nucleoside triphosphate hydrolases"/>
    <property type="match status" value="1"/>
</dbReference>
<dbReference type="Pfam" id="PF00486">
    <property type="entry name" value="Trans_reg_C"/>
    <property type="match status" value="1"/>
</dbReference>
<dbReference type="GO" id="GO:0006355">
    <property type="term" value="P:regulation of DNA-templated transcription"/>
    <property type="evidence" value="ECO:0007669"/>
    <property type="project" value="InterPro"/>
</dbReference>
<dbReference type="GO" id="GO:0005829">
    <property type="term" value="C:cytosol"/>
    <property type="evidence" value="ECO:0007669"/>
    <property type="project" value="UniProtKB-ARBA"/>
</dbReference>
<dbReference type="Gene3D" id="2.130.10.10">
    <property type="entry name" value="YVTN repeat-like/Quinoprotein amine dehydrogenase"/>
    <property type="match status" value="4"/>
</dbReference>